<sequence length="142" mass="14539">MESRSRRAQAAAALLTVLIVLLAGCGGSGGTAKPTSADESLSATPAAQATATPPADAKVIAVTVKGDTVSPSGTRVSVKRDQPVVFQIDADTDGELHVHSTPAKAIEYPAGKSVVQISIDQPGVIEVEIEQLGKQVVQLEVK</sequence>
<gene>
    <name evidence="2" type="ORF">EFL26_11435</name>
</gene>
<accession>A0A3N0GND2</accession>
<evidence type="ECO:0000256" key="1">
    <source>
        <dbReference type="SAM" id="MobiDB-lite"/>
    </source>
</evidence>
<evidence type="ECO:0000313" key="3">
    <source>
        <dbReference type="Proteomes" id="UP000279994"/>
    </source>
</evidence>
<feature type="region of interest" description="Disordered" evidence="1">
    <location>
        <begin position="31"/>
        <end position="53"/>
    </location>
</feature>
<comment type="caution">
    <text evidence="2">The sequence shown here is derived from an EMBL/GenBank/DDBJ whole genome shotgun (WGS) entry which is preliminary data.</text>
</comment>
<dbReference type="EMBL" id="RJSF01000040">
    <property type="protein sequence ID" value="RNM13610.1"/>
    <property type="molecule type" value="Genomic_DNA"/>
</dbReference>
<dbReference type="OrthoDB" id="3748691at2"/>
<dbReference type="Proteomes" id="UP000279994">
    <property type="component" value="Unassembled WGS sequence"/>
</dbReference>
<feature type="compositionally biased region" description="Polar residues" evidence="1">
    <location>
        <begin position="33"/>
        <end position="42"/>
    </location>
</feature>
<dbReference type="RefSeq" id="WP_123223017.1">
    <property type="nucleotide sequence ID" value="NZ_RJSF01000040.1"/>
</dbReference>
<organism evidence="2 3">
    <name type="scientific">Nocardioides pocheonensis</name>
    <dbReference type="NCBI Taxonomy" id="661485"/>
    <lineage>
        <taxon>Bacteria</taxon>
        <taxon>Bacillati</taxon>
        <taxon>Actinomycetota</taxon>
        <taxon>Actinomycetes</taxon>
        <taxon>Propionibacteriales</taxon>
        <taxon>Nocardioidaceae</taxon>
        <taxon>Nocardioides</taxon>
    </lineage>
</organism>
<feature type="compositionally biased region" description="Low complexity" evidence="1">
    <location>
        <begin position="43"/>
        <end position="53"/>
    </location>
</feature>
<evidence type="ECO:0008006" key="4">
    <source>
        <dbReference type="Google" id="ProtNLM"/>
    </source>
</evidence>
<protein>
    <recommendedName>
        <fullName evidence="4">EfeO-type cupredoxin-like domain-containing protein</fullName>
    </recommendedName>
</protein>
<reference evidence="2 3" key="1">
    <citation type="submission" date="2018-11" db="EMBL/GenBank/DDBJ databases">
        <authorList>
            <person name="Li F."/>
        </authorList>
    </citation>
    <scope>NUCLEOTIDE SEQUENCE [LARGE SCALE GENOMIC DNA]</scope>
    <source>
        <strain evidence="2 3">Gsoil 818</strain>
    </source>
</reference>
<proteinExistence type="predicted"/>
<dbReference type="PROSITE" id="PS51257">
    <property type="entry name" value="PROKAR_LIPOPROTEIN"/>
    <property type="match status" value="1"/>
</dbReference>
<keyword evidence="3" id="KW-1185">Reference proteome</keyword>
<dbReference type="AlphaFoldDB" id="A0A3N0GND2"/>
<evidence type="ECO:0000313" key="2">
    <source>
        <dbReference type="EMBL" id="RNM13610.1"/>
    </source>
</evidence>
<name>A0A3N0GND2_9ACTN</name>